<gene>
    <name evidence="1" type="ORF">ENV67_06080</name>
</gene>
<accession>A0A7C4YS79</accession>
<name>A0A7C4YS79_UNCW3</name>
<sequence>MKYAKFVFIILVFFACSKKDREIPKKIVKLPERLLVIEDLRNIRFAIERYKIENGCLPSSIEELKLKLNYPDEYIYDKNTGIVKSKNYENL</sequence>
<dbReference type="PROSITE" id="PS51257">
    <property type="entry name" value="PROKAR_LIPOPROTEIN"/>
    <property type="match status" value="1"/>
</dbReference>
<protein>
    <recommendedName>
        <fullName evidence="2">Type II secretion system protein GspG C-terminal domain-containing protein</fullName>
    </recommendedName>
</protein>
<proteinExistence type="predicted"/>
<comment type="caution">
    <text evidence="1">The sequence shown here is derived from an EMBL/GenBank/DDBJ whole genome shotgun (WGS) entry which is preliminary data.</text>
</comment>
<evidence type="ECO:0008006" key="2">
    <source>
        <dbReference type="Google" id="ProtNLM"/>
    </source>
</evidence>
<dbReference type="EMBL" id="DTHG01000077">
    <property type="protein sequence ID" value="HGW92088.1"/>
    <property type="molecule type" value="Genomic_DNA"/>
</dbReference>
<evidence type="ECO:0000313" key="1">
    <source>
        <dbReference type="EMBL" id="HGW92088.1"/>
    </source>
</evidence>
<reference evidence="1" key="1">
    <citation type="journal article" date="2020" name="mSystems">
        <title>Genome- and Community-Level Interaction Insights into Carbon Utilization and Element Cycling Functions of Hydrothermarchaeota in Hydrothermal Sediment.</title>
        <authorList>
            <person name="Zhou Z."/>
            <person name="Liu Y."/>
            <person name="Xu W."/>
            <person name="Pan J."/>
            <person name="Luo Z.H."/>
            <person name="Li M."/>
        </authorList>
    </citation>
    <scope>NUCLEOTIDE SEQUENCE [LARGE SCALE GENOMIC DNA]</scope>
    <source>
        <strain evidence="1">SpSt-780</strain>
    </source>
</reference>
<organism evidence="1">
    <name type="scientific">candidate division WOR-3 bacterium</name>
    <dbReference type="NCBI Taxonomy" id="2052148"/>
    <lineage>
        <taxon>Bacteria</taxon>
        <taxon>Bacteria division WOR-3</taxon>
    </lineage>
</organism>
<dbReference type="AlphaFoldDB" id="A0A7C4YS79"/>